<keyword evidence="1" id="KW-0805">Transcription regulation</keyword>
<proteinExistence type="predicted"/>
<dbReference type="SMART" id="SM00345">
    <property type="entry name" value="HTH_GNTR"/>
    <property type="match status" value="1"/>
</dbReference>
<feature type="domain" description="HTH gntR-type" evidence="4">
    <location>
        <begin position="25"/>
        <end position="93"/>
    </location>
</feature>
<dbReference type="CDD" id="cd07377">
    <property type="entry name" value="WHTH_GntR"/>
    <property type="match status" value="1"/>
</dbReference>
<dbReference type="InterPro" id="IPR036390">
    <property type="entry name" value="WH_DNA-bd_sf"/>
</dbReference>
<dbReference type="InterPro" id="IPR000524">
    <property type="entry name" value="Tscrpt_reg_HTH_GntR"/>
</dbReference>
<protein>
    <submittedName>
        <fullName evidence="5">Putative transcriptional regulator, GntR family</fullName>
    </submittedName>
</protein>
<name>A0A2I9CWN3_9DEIO</name>
<evidence type="ECO:0000256" key="1">
    <source>
        <dbReference type="ARBA" id="ARBA00023015"/>
    </source>
</evidence>
<dbReference type="Gene3D" id="1.10.10.10">
    <property type="entry name" value="Winged helix-like DNA-binding domain superfamily/Winged helix DNA-binding domain"/>
    <property type="match status" value="1"/>
</dbReference>
<dbReference type="PROSITE" id="PS50949">
    <property type="entry name" value="HTH_GNTR"/>
    <property type="match status" value="1"/>
</dbReference>
<evidence type="ECO:0000259" key="4">
    <source>
        <dbReference type="PROSITE" id="PS50949"/>
    </source>
</evidence>
<sequence length="144" mass="15396">MLQENNGEAGLLHWLGGQIDPHSGVPIYLQVRQALTRAVQRGTLRPGDGLPTVRALASELRLAPSTITRAYAELQRGGLIESRAGAGTTVSPQAKQSLARAESQEGLLEELRDILHRLFASGMSPADVQANVAQVIQGLGREAR</sequence>
<accession>A0A2I9CWN3</accession>
<evidence type="ECO:0000256" key="2">
    <source>
        <dbReference type="ARBA" id="ARBA00023125"/>
    </source>
</evidence>
<keyword evidence="3" id="KW-0804">Transcription</keyword>
<dbReference type="GO" id="GO:0003700">
    <property type="term" value="F:DNA-binding transcription factor activity"/>
    <property type="evidence" value="ECO:0007669"/>
    <property type="project" value="InterPro"/>
</dbReference>
<dbReference type="AlphaFoldDB" id="A0A2I9CWN3"/>
<dbReference type="SUPFAM" id="SSF46785">
    <property type="entry name" value="Winged helix' DNA-binding domain"/>
    <property type="match status" value="1"/>
</dbReference>
<evidence type="ECO:0000256" key="3">
    <source>
        <dbReference type="ARBA" id="ARBA00023163"/>
    </source>
</evidence>
<gene>
    <name evidence="5" type="ORF">DAERI_090020</name>
</gene>
<keyword evidence="6" id="KW-1185">Reference proteome</keyword>
<dbReference type="RefSeq" id="WP_103129820.1">
    <property type="nucleotide sequence ID" value="NZ_BFAG01000009.1"/>
</dbReference>
<dbReference type="Proteomes" id="UP000236569">
    <property type="component" value="Unassembled WGS sequence"/>
</dbReference>
<organism evidence="5 6">
    <name type="scientific">Deinococcus aerius</name>
    <dbReference type="NCBI Taxonomy" id="200253"/>
    <lineage>
        <taxon>Bacteria</taxon>
        <taxon>Thermotogati</taxon>
        <taxon>Deinococcota</taxon>
        <taxon>Deinococci</taxon>
        <taxon>Deinococcales</taxon>
        <taxon>Deinococcaceae</taxon>
        <taxon>Deinococcus</taxon>
    </lineage>
</organism>
<dbReference type="EMBL" id="BFAG01000009">
    <property type="protein sequence ID" value="GBF06434.1"/>
    <property type="molecule type" value="Genomic_DNA"/>
</dbReference>
<comment type="caution">
    <text evidence="5">The sequence shown here is derived from an EMBL/GenBank/DDBJ whole genome shotgun (WGS) entry which is preliminary data.</text>
</comment>
<dbReference type="OrthoDB" id="9808770at2"/>
<dbReference type="PANTHER" id="PTHR38445:SF7">
    <property type="entry name" value="GNTR-FAMILY TRANSCRIPTIONAL REGULATOR"/>
    <property type="match status" value="1"/>
</dbReference>
<dbReference type="Pfam" id="PF00392">
    <property type="entry name" value="GntR"/>
    <property type="match status" value="1"/>
</dbReference>
<dbReference type="PANTHER" id="PTHR38445">
    <property type="entry name" value="HTH-TYPE TRANSCRIPTIONAL REPRESSOR YTRA"/>
    <property type="match status" value="1"/>
</dbReference>
<dbReference type="InterPro" id="IPR036388">
    <property type="entry name" value="WH-like_DNA-bd_sf"/>
</dbReference>
<reference evidence="6" key="1">
    <citation type="submission" date="2018-01" db="EMBL/GenBank/DDBJ databases">
        <title>Draft Genome Sequence of the Radioresistant Bacterium Deinococcus aerius TR0125, Isolated from the Higher Atmosphere above Japan.</title>
        <authorList>
            <person name="Satoh K."/>
            <person name="Arai H."/>
            <person name="Sanzen T."/>
            <person name="Kawaguchi Y."/>
            <person name="Hayashi H."/>
            <person name="Yokobori S."/>
            <person name="Yamagishi A."/>
            <person name="Oono Y."/>
            <person name="Narumi I."/>
        </authorList>
    </citation>
    <scope>NUCLEOTIDE SEQUENCE [LARGE SCALE GENOMIC DNA]</scope>
    <source>
        <strain evidence="6">TR0125</strain>
    </source>
</reference>
<keyword evidence="2" id="KW-0238">DNA-binding</keyword>
<dbReference type="GO" id="GO:0003677">
    <property type="term" value="F:DNA binding"/>
    <property type="evidence" value="ECO:0007669"/>
    <property type="project" value="UniProtKB-KW"/>
</dbReference>
<evidence type="ECO:0000313" key="5">
    <source>
        <dbReference type="EMBL" id="GBF06434.1"/>
    </source>
</evidence>
<evidence type="ECO:0000313" key="6">
    <source>
        <dbReference type="Proteomes" id="UP000236569"/>
    </source>
</evidence>